<keyword evidence="1" id="KW-0732">Signal</keyword>
<dbReference type="EMBL" id="AE017046">
    <property type="protein sequence ID" value="AAS58762.1"/>
    <property type="molecule type" value="Genomic_DNA"/>
</dbReference>
<dbReference type="Pfam" id="PF16765">
    <property type="entry name" value="Pim"/>
    <property type="match status" value="1"/>
</dbReference>
<feature type="signal peptide" evidence="1">
    <location>
        <begin position="1"/>
        <end position="23"/>
    </location>
</feature>
<gene>
    <name evidence="2" type="primary">pim</name>
    <name evidence="2" type="ordered locus">YP_pPCP05</name>
</gene>
<dbReference type="AlphaFoldDB" id="A0A0H2W276"/>
<dbReference type="HOGENOM" id="CLU_151837_0_0_6"/>
<sequence>MGGGMISKLFCLALIFLSSSGLAEKNTYTAKDILQNLELNTFGNSLSHGIYGKQTTFKQTEFTNIKSNTKKHIALINKDNSWMISLKILGIKRDEYTVCFEDFSLIRPPTYVAIHPLLIKKVKSGNFIVVKEIKKSIPGCTVYYH</sequence>
<dbReference type="EnsemblBacteria" id="AAS58762">
    <property type="protein sequence ID" value="AAS58762"/>
    <property type="gene ID" value="YP_pPCP05"/>
</dbReference>
<evidence type="ECO:0000256" key="1">
    <source>
        <dbReference type="SAM" id="SignalP"/>
    </source>
</evidence>
<organism evidence="2 3">
    <name type="scientific">Yersinia pestis</name>
    <dbReference type="NCBI Taxonomy" id="632"/>
    <lineage>
        <taxon>Bacteria</taxon>
        <taxon>Pseudomonadati</taxon>
        <taxon>Pseudomonadota</taxon>
        <taxon>Gammaproteobacteria</taxon>
        <taxon>Enterobacterales</taxon>
        <taxon>Yersiniaceae</taxon>
        <taxon>Yersinia</taxon>
    </lineage>
</organism>
<dbReference type="KEGG" id="ypm:YP_pPCP05"/>
<dbReference type="InterPro" id="IPR031911">
    <property type="entry name" value="Pim"/>
</dbReference>
<geneLocation type="plasmid" evidence="2 3">
    <name>pPCP1</name>
</geneLocation>
<protein>
    <submittedName>
        <fullName evidence="2">Pesticin immunity protein</fullName>
    </submittedName>
</protein>
<proteinExistence type="predicted"/>
<reference evidence="2 3" key="1">
    <citation type="journal article" date="2004" name="DNA Res.">
        <title>Complete genome sequence of Yersinia pestis strain 91001, an isolate avirulent to humans.</title>
        <authorList>
            <person name="Song Y."/>
            <person name="Tong Z."/>
            <person name="Wang J."/>
            <person name="Wang L."/>
            <person name="Guo Z."/>
            <person name="Han Y."/>
            <person name="Zhang J."/>
            <person name="Pei D."/>
            <person name="Zhou D."/>
            <person name="Qin H."/>
            <person name="Pang X."/>
            <person name="Han Y."/>
            <person name="Zhai J."/>
            <person name="Li M."/>
            <person name="Cui B."/>
            <person name="Qi Z."/>
            <person name="Jin L."/>
            <person name="Dai R."/>
            <person name="Chen F."/>
            <person name="Li S."/>
            <person name="Ye C."/>
            <person name="Du Z."/>
            <person name="Lin W."/>
            <person name="Wang J."/>
            <person name="Yu J."/>
            <person name="Yang H."/>
            <person name="Wang J."/>
            <person name="Huang P."/>
            <person name="Yang R."/>
        </authorList>
    </citation>
    <scope>NUCLEOTIDE SEQUENCE [LARGE SCALE GENOMIC DNA]</scope>
    <source>
        <strain evidence="3">91001 / Biovar Mediaevalis</strain>
        <plasmid evidence="3">Plasmid pPCP1</plasmid>
    </source>
</reference>
<evidence type="ECO:0000313" key="3">
    <source>
        <dbReference type="Proteomes" id="UP000001019"/>
    </source>
</evidence>
<dbReference type="Proteomes" id="UP000001019">
    <property type="component" value="Plasmid pPCP1"/>
</dbReference>
<feature type="chain" id="PRO_5002600258" evidence="1">
    <location>
        <begin position="24"/>
        <end position="145"/>
    </location>
</feature>
<evidence type="ECO:0000313" key="2">
    <source>
        <dbReference type="EMBL" id="AAS58762.1"/>
    </source>
</evidence>
<keyword evidence="2" id="KW-0614">Plasmid</keyword>
<name>A0A0H2W276_YERPE</name>
<accession>A0A0H2W276</accession>